<proteinExistence type="predicted"/>
<evidence type="ECO:0000313" key="2">
    <source>
        <dbReference type="Proteomes" id="UP000005239"/>
    </source>
</evidence>
<evidence type="ECO:0000313" key="1">
    <source>
        <dbReference type="EnsemblMetazoa" id="PPA43689.1"/>
    </source>
</evidence>
<reference evidence="2" key="1">
    <citation type="journal article" date="2008" name="Nat. Genet.">
        <title>The Pristionchus pacificus genome provides a unique perspective on nematode lifestyle and parasitism.</title>
        <authorList>
            <person name="Dieterich C."/>
            <person name="Clifton S.W."/>
            <person name="Schuster L.N."/>
            <person name="Chinwalla A."/>
            <person name="Delehaunty K."/>
            <person name="Dinkelacker I."/>
            <person name="Fulton L."/>
            <person name="Fulton R."/>
            <person name="Godfrey J."/>
            <person name="Minx P."/>
            <person name="Mitreva M."/>
            <person name="Roeseler W."/>
            <person name="Tian H."/>
            <person name="Witte H."/>
            <person name="Yang S.P."/>
            <person name="Wilson R.K."/>
            <person name="Sommer R.J."/>
        </authorList>
    </citation>
    <scope>NUCLEOTIDE SEQUENCE [LARGE SCALE GENOMIC DNA]</scope>
    <source>
        <strain evidence="2">PS312</strain>
    </source>
</reference>
<dbReference type="AlphaFoldDB" id="A0A2A6C7H4"/>
<organism evidence="1 2">
    <name type="scientific">Pristionchus pacificus</name>
    <name type="common">Parasitic nematode worm</name>
    <dbReference type="NCBI Taxonomy" id="54126"/>
    <lineage>
        <taxon>Eukaryota</taxon>
        <taxon>Metazoa</taxon>
        <taxon>Ecdysozoa</taxon>
        <taxon>Nematoda</taxon>
        <taxon>Chromadorea</taxon>
        <taxon>Rhabditida</taxon>
        <taxon>Rhabditina</taxon>
        <taxon>Diplogasteromorpha</taxon>
        <taxon>Diplogasteroidea</taxon>
        <taxon>Neodiplogasteridae</taxon>
        <taxon>Pristionchus</taxon>
    </lineage>
</organism>
<reference evidence="1" key="2">
    <citation type="submission" date="2022-06" db="UniProtKB">
        <authorList>
            <consortium name="EnsemblMetazoa"/>
        </authorList>
    </citation>
    <scope>IDENTIFICATION</scope>
    <source>
        <strain evidence="1">PS312</strain>
    </source>
</reference>
<name>A0A2A6C7H4_PRIPA</name>
<dbReference type="Proteomes" id="UP000005239">
    <property type="component" value="Unassembled WGS sequence"/>
</dbReference>
<protein>
    <submittedName>
        <fullName evidence="1">Uncharacterized protein</fullName>
    </submittedName>
</protein>
<accession>A0A2A6C7H4</accession>
<accession>A0A8R1V118</accession>
<dbReference type="EnsemblMetazoa" id="PPA43689.1">
    <property type="protein sequence ID" value="PPA43689.1"/>
    <property type="gene ID" value="WBGene00282058"/>
</dbReference>
<keyword evidence="2" id="KW-1185">Reference proteome</keyword>
<gene>
    <name evidence="1" type="primary">WBGene00282058</name>
</gene>
<sequence length="65" mass="7542">MATGFVRLRDVLTEGGSGNENGRTGVAKNDYYRYYDWVKKLSLHNSYYLISQRACAMKKPTFRRS</sequence>